<organism evidence="1 2">
    <name type="scientific">Prosthecodimorpha staleyi</name>
    <dbReference type="NCBI Taxonomy" id="2840188"/>
    <lineage>
        <taxon>Bacteria</taxon>
        <taxon>Pseudomonadati</taxon>
        <taxon>Pseudomonadota</taxon>
        <taxon>Alphaproteobacteria</taxon>
        <taxon>Hyphomicrobiales</taxon>
        <taxon>Ancalomicrobiaceae</taxon>
        <taxon>Prosthecodimorpha</taxon>
    </lineage>
</organism>
<sequence>MLLDRLAGRAVERAFGESVLVQPMKGGKNAAPSPDPDRSMTTIRAVISIAPEDRPLFADRKAGANTLGQTRVMLAGVWATVTAAFVAELGYQPVQGDLLVLVDRPGSPRYRITQVDLDDLGAVTLHLTREAAS</sequence>
<dbReference type="EMBL" id="JAHHZF010000010">
    <property type="protein sequence ID" value="MBT9291850.1"/>
    <property type="molecule type" value="Genomic_DNA"/>
</dbReference>
<protein>
    <submittedName>
        <fullName evidence="1">Uncharacterized protein</fullName>
    </submittedName>
</protein>
<dbReference type="Proteomes" id="UP000766595">
    <property type="component" value="Unassembled WGS sequence"/>
</dbReference>
<dbReference type="RefSeq" id="WP_261970373.1">
    <property type="nucleotide sequence ID" value="NZ_JAHHZF010000010.1"/>
</dbReference>
<gene>
    <name evidence="1" type="ORF">KL771_20465</name>
</gene>
<reference evidence="1 2" key="1">
    <citation type="submission" date="2021-06" db="EMBL/GenBank/DDBJ databases">
        <authorList>
            <person name="Grouzdev D.S."/>
            <person name="Koziaeva V."/>
        </authorList>
    </citation>
    <scope>NUCLEOTIDE SEQUENCE [LARGE SCALE GENOMIC DNA]</scope>
    <source>
        <strain evidence="1 2">22</strain>
    </source>
</reference>
<dbReference type="AlphaFoldDB" id="A0A947D6X9"/>
<accession>A0A947D6X9</accession>
<evidence type="ECO:0000313" key="1">
    <source>
        <dbReference type="EMBL" id="MBT9291850.1"/>
    </source>
</evidence>
<comment type="caution">
    <text evidence="1">The sequence shown here is derived from an EMBL/GenBank/DDBJ whole genome shotgun (WGS) entry which is preliminary data.</text>
</comment>
<proteinExistence type="predicted"/>
<name>A0A947D6X9_9HYPH</name>
<keyword evidence="2" id="KW-1185">Reference proteome</keyword>
<evidence type="ECO:0000313" key="2">
    <source>
        <dbReference type="Proteomes" id="UP000766595"/>
    </source>
</evidence>